<feature type="domain" description="BMC circularly permuted" evidence="3">
    <location>
        <begin position="112"/>
        <end position="217"/>
    </location>
</feature>
<accession>A0ABW3US16</accession>
<dbReference type="PROSITE" id="PS51931">
    <property type="entry name" value="BMC_CP"/>
    <property type="match status" value="2"/>
</dbReference>
<protein>
    <submittedName>
        <fullName evidence="4">Ethanolamine utilization microcompartment protein EutL</fullName>
    </submittedName>
</protein>
<comment type="subcellular location">
    <subcellularLocation>
        <location evidence="1">Bacterial microcompartment</location>
    </subcellularLocation>
</comment>
<dbReference type="SUPFAM" id="SSF143414">
    <property type="entry name" value="CcmK-like"/>
    <property type="match status" value="1"/>
</dbReference>
<dbReference type="Gene3D" id="3.30.70.1710">
    <property type="match status" value="2"/>
</dbReference>
<organism evidence="4 5">
    <name type="scientific">Paenibacillus vulneris</name>
    <dbReference type="NCBI Taxonomy" id="1133364"/>
    <lineage>
        <taxon>Bacteria</taxon>
        <taxon>Bacillati</taxon>
        <taxon>Bacillota</taxon>
        <taxon>Bacilli</taxon>
        <taxon>Bacillales</taxon>
        <taxon>Paenibacillaceae</taxon>
        <taxon>Paenibacillus</taxon>
    </lineage>
</organism>
<evidence type="ECO:0000313" key="5">
    <source>
        <dbReference type="Proteomes" id="UP001597180"/>
    </source>
</evidence>
<dbReference type="InterPro" id="IPR030983">
    <property type="entry name" value="EutL"/>
</dbReference>
<dbReference type="InterPro" id="IPR044870">
    <property type="entry name" value="BMC_CP"/>
</dbReference>
<sequence>MRQQPIRAVPLAVRLIANVDKGLASKLELKPHIRSIGLFTSTIDDVGYTAVDEATKKAAVEVVYARSFYAGSGHASGPLSGEFIGMLGGETPAEVKSGLDAAIALMEGAACFYSLNEEGTHAYYAHVVSRTGSYLSKVAGINEGEPLAYLIAPPLEAVYGLDAALKAADVTICQFYGPPTETNFAGGLLTGSQSACKAAADAFADAVQQVAGLPVKFG</sequence>
<dbReference type="Proteomes" id="UP001597180">
    <property type="component" value="Unassembled WGS sequence"/>
</dbReference>
<dbReference type="NCBIfam" id="TIGR04502">
    <property type="entry name" value="microcomp_EutL"/>
    <property type="match status" value="1"/>
</dbReference>
<dbReference type="PIRSF" id="PIRSF012290">
    <property type="entry name" value="EutL_PduB"/>
    <property type="match status" value="1"/>
</dbReference>
<keyword evidence="5" id="KW-1185">Reference proteome</keyword>
<dbReference type="EMBL" id="JBHTLU010000036">
    <property type="protein sequence ID" value="MFD1223722.1"/>
    <property type="molecule type" value="Genomic_DNA"/>
</dbReference>
<reference evidence="5" key="1">
    <citation type="journal article" date="2019" name="Int. J. Syst. Evol. Microbiol.">
        <title>The Global Catalogue of Microorganisms (GCM) 10K type strain sequencing project: providing services to taxonomists for standard genome sequencing and annotation.</title>
        <authorList>
            <consortium name="The Broad Institute Genomics Platform"/>
            <consortium name="The Broad Institute Genome Sequencing Center for Infectious Disease"/>
            <person name="Wu L."/>
            <person name="Ma J."/>
        </authorList>
    </citation>
    <scope>NUCLEOTIDE SEQUENCE [LARGE SCALE GENOMIC DNA]</scope>
    <source>
        <strain evidence="5">CCUG 53270</strain>
    </source>
</reference>
<dbReference type="InterPro" id="IPR000249">
    <property type="entry name" value="BMC_dom"/>
</dbReference>
<evidence type="ECO:0000313" key="4">
    <source>
        <dbReference type="EMBL" id="MFD1223722.1"/>
    </source>
</evidence>
<dbReference type="InterPro" id="IPR037233">
    <property type="entry name" value="CcmK-like_sf"/>
</dbReference>
<feature type="domain" description="BMC circularly permuted" evidence="3">
    <location>
        <begin position="1"/>
        <end position="110"/>
    </location>
</feature>
<comment type="caution">
    <text evidence="4">The sequence shown here is derived from an EMBL/GenBank/DDBJ whole genome shotgun (WGS) entry which is preliminary data.</text>
</comment>
<evidence type="ECO:0000256" key="2">
    <source>
        <dbReference type="ARBA" id="ARBA00024446"/>
    </source>
</evidence>
<keyword evidence="2" id="KW-1283">Bacterial microcompartment</keyword>
<evidence type="ECO:0000259" key="3">
    <source>
        <dbReference type="PROSITE" id="PS51931"/>
    </source>
</evidence>
<dbReference type="SMART" id="SM00877">
    <property type="entry name" value="BMC"/>
    <property type="match status" value="2"/>
</dbReference>
<dbReference type="InterPro" id="IPR009193">
    <property type="entry name" value="EutL_PduB"/>
</dbReference>
<gene>
    <name evidence="4" type="primary">eutL</name>
    <name evidence="4" type="ORF">ACFQ4B_26730</name>
</gene>
<dbReference type="Pfam" id="PF00936">
    <property type="entry name" value="BMC"/>
    <property type="match status" value="1"/>
</dbReference>
<dbReference type="CDD" id="cd07050">
    <property type="entry name" value="BMC_EutL_repeat2"/>
    <property type="match status" value="1"/>
</dbReference>
<proteinExistence type="predicted"/>
<dbReference type="NCBIfam" id="NF011934">
    <property type="entry name" value="PRK15405.1"/>
    <property type="match status" value="1"/>
</dbReference>
<dbReference type="RefSeq" id="WP_192704424.1">
    <property type="nucleotide sequence ID" value="NZ_BAABJG010000014.1"/>
</dbReference>
<evidence type="ECO:0000256" key="1">
    <source>
        <dbReference type="ARBA" id="ARBA00024322"/>
    </source>
</evidence>
<name>A0ABW3US16_9BACL</name>